<gene>
    <name evidence="3" type="ORF">H9636_07020</name>
</gene>
<accession>A0ABR8XAR2</accession>
<evidence type="ECO:0000256" key="2">
    <source>
        <dbReference type="SAM" id="Phobius"/>
    </source>
</evidence>
<proteinExistence type="predicted"/>
<dbReference type="InterPro" id="IPR006485">
    <property type="entry name" value="Phage-like_holin"/>
</dbReference>
<feature type="transmembrane region" description="Helical" evidence="2">
    <location>
        <begin position="44"/>
        <end position="62"/>
    </location>
</feature>
<dbReference type="Pfam" id="PF04531">
    <property type="entry name" value="Phage_holin_1"/>
    <property type="match status" value="1"/>
</dbReference>
<evidence type="ECO:0000256" key="1">
    <source>
        <dbReference type="SAM" id="MobiDB-lite"/>
    </source>
</evidence>
<keyword evidence="4" id="KW-1185">Reference proteome</keyword>
<dbReference type="RefSeq" id="WP_191706911.1">
    <property type="nucleotide sequence ID" value="NZ_JACSQA010000007.1"/>
</dbReference>
<protein>
    <submittedName>
        <fullName evidence="3">Phage holin</fullName>
    </submittedName>
</protein>
<dbReference type="NCBIfam" id="TIGR01598">
    <property type="entry name" value="holin_phiLC3"/>
    <property type="match status" value="1"/>
</dbReference>
<organism evidence="3 4">
    <name type="scientific">Ureibacillus galli</name>
    <dbReference type="NCBI Taxonomy" id="2762222"/>
    <lineage>
        <taxon>Bacteria</taxon>
        <taxon>Bacillati</taxon>
        <taxon>Bacillota</taxon>
        <taxon>Bacilli</taxon>
        <taxon>Bacillales</taxon>
        <taxon>Caryophanaceae</taxon>
        <taxon>Ureibacillus</taxon>
    </lineage>
</organism>
<sequence length="91" mass="9913">MKINWKVRLQSKSFLVSAFALVLLLVQQVVDLFGYGLSEAVSEQATAIFNTVLSILVLIGIVQDPTTSGLGDSEQALGYNKPRDDLEDGEK</sequence>
<keyword evidence="2" id="KW-1133">Transmembrane helix</keyword>
<feature type="region of interest" description="Disordered" evidence="1">
    <location>
        <begin position="66"/>
        <end position="91"/>
    </location>
</feature>
<keyword evidence="2" id="KW-0472">Membrane</keyword>
<comment type="caution">
    <text evidence="3">The sequence shown here is derived from an EMBL/GenBank/DDBJ whole genome shotgun (WGS) entry which is preliminary data.</text>
</comment>
<keyword evidence="2" id="KW-0812">Transmembrane</keyword>
<evidence type="ECO:0000313" key="4">
    <source>
        <dbReference type="Proteomes" id="UP000640930"/>
    </source>
</evidence>
<name>A0ABR8XAR2_9BACL</name>
<evidence type="ECO:0000313" key="3">
    <source>
        <dbReference type="EMBL" id="MBD8026408.1"/>
    </source>
</evidence>
<dbReference type="Proteomes" id="UP000640930">
    <property type="component" value="Unassembled WGS sequence"/>
</dbReference>
<dbReference type="EMBL" id="JACSQA010000007">
    <property type="protein sequence ID" value="MBD8026408.1"/>
    <property type="molecule type" value="Genomic_DNA"/>
</dbReference>
<reference evidence="3 4" key="1">
    <citation type="submission" date="2020-08" db="EMBL/GenBank/DDBJ databases">
        <title>A Genomic Blueprint of the Chicken Gut Microbiome.</title>
        <authorList>
            <person name="Gilroy R."/>
            <person name="Ravi A."/>
            <person name="Getino M."/>
            <person name="Pursley I."/>
            <person name="Horton D.L."/>
            <person name="Alikhan N.-F."/>
            <person name="Baker D."/>
            <person name="Gharbi K."/>
            <person name="Hall N."/>
            <person name="Watson M."/>
            <person name="Adriaenssens E.M."/>
            <person name="Foster-Nyarko E."/>
            <person name="Jarju S."/>
            <person name="Secka A."/>
            <person name="Antonio M."/>
            <person name="Oren A."/>
            <person name="Chaudhuri R."/>
            <person name="La Ragione R.M."/>
            <person name="Hildebrand F."/>
            <person name="Pallen M.J."/>
        </authorList>
    </citation>
    <scope>NUCLEOTIDE SEQUENCE [LARGE SCALE GENOMIC DNA]</scope>
    <source>
        <strain evidence="3 4">Re31</strain>
    </source>
</reference>